<dbReference type="Proteomes" id="UP000038802">
    <property type="component" value="Unassembled WGS sequence"/>
</dbReference>
<sequence length="47" mass="5101">MASDAGATAQERERAYRLARTELDGLIVLPDRTRAGIERGIAGELDD</sequence>
<accession>A0A0T9G5H9</accession>
<dbReference type="AlphaFoldDB" id="A0A0T9G5H9"/>
<proteinExistence type="predicted"/>
<evidence type="ECO:0000313" key="2">
    <source>
        <dbReference type="Proteomes" id="UP000038802"/>
    </source>
</evidence>
<name>A0A0T9G5H9_MYCTX</name>
<gene>
    <name evidence="1" type="ORF">ERS007703_01112</name>
</gene>
<reference evidence="2" key="1">
    <citation type="submission" date="2015-03" db="EMBL/GenBank/DDBJ databases">
        <authorList>
            <consortium name="Pathogen Informatics"/>
        </authorList>
    </citation>
    <scope>NUCLEOTIDE SEQUENCE [LARGE SCALE GENOMIC DNA]</scope>
    <source>
        <strain evidence="2">K00500041</strain>
    </source>
</reference>
<evidence type="ECO:0000313" key="1">
    <source>
        <dbReference type="EMBL" id="COV31437.1"/>
    </source>
</evidence>
<dbReference type="STRING" id="115862.BBG46_09220"/>
<dbReference type="EMBL" id="CSAE01000085">
    <property type="protein sequence ID" value="COV31437.1"/>
    <property type="molecule type" value="Genomic_DNA"/>
</dbReference>
<organism evidence="1 2">
    <name type="scientific">Mycobacterium tuberculosis</name>
    <dbReference type="NCBI Taxonomy" id="1773"/>
    <lineage>
        <taxon>Bacteria</taxon>
        <taxon>Bacillati</taxon>
        <taxon>Actinomycetota</taxon>
        <taxon>Actinomycetes</taxon>
        <taxon>Mycobacteriales</taxon>
        <taxon>Mycobacteriaceae</taxon>
        <taxon>Mycobacterium</taxon>
        <taxon>Mycobacterium tuberculosis complex</taxon>
    </lineage>
</organism>
<protein>
    <submittedName>
        <fullName evidence="1">Uncharacterized protein</fullName>
    </submittedName>
</protein>